<dbReference type="EMBL" id="JH687557">
    <property type="protein sequence ID" value="EIN04036.1"/>
    <property type="molecule type" value="Genomic_DNA"/>
</dbReference>
<evidence type="ECO:0000313" key="3">
    <source>
        <dbReference type="Proteomes" id="UP000054196"/>
    </source>
</evidence>
<gene>
    <name evidence="2" type="ORF">PUNSTDRAFT_123076</name>
</gene>
<dbReference type="GO" id="GO:0016740">
    <property type="term" value="F:transferase activity"/>
    <property type="evidence" value="ECO:0007669"/>
    <property type="project" value="UniProtKB-KW"/>
</dbReference>
<dbReference type="InterPro" id="IPR044855">
    <property type="entry name" value="CoA-Trfase_III_dom3_sf"/>
</dbReference>
<dbReference type="OMA" id="VVIDPFR"/>
<dbReference type="PANTHER" id="PTHR48228">
    <property type="entry name" value="SUCCINYL-COA--D-CITRAMALATE COA-TRANSFERASE"/>
    <property type="match status" value="1"/>
</dbReference>
<name>R7S468_PUNST</name>
<dbReference type="Pfam" id="PF02515">
    <property type="entry name" value="CoA_transf_3"/>
    <property type="match status" value="1"/>
</dbReference>
<dbReference type="InterPro" id="IPR050509">
    <property type="entry name" value="CoA-transferase_III"/>
</dbReference>
<proteinExistence type="inferred from homology"/>
<dbReference type="Proteomes" id="UP000054196">
    <property type="component" value="Unassembled WGS sequence"/>
</dbReference>
<dbReference type="AlphaFoldDB" id="R7S468"/>
<dbReference type="Gene3D" id="3.40.50.10540">
    <property type="entry name" value="Crotonobetainyl-coa:carnitine coa-transferase, domain 1"/>
    <property type="match status" value="1"/>
</dbReference>
<dbReference type="InterPro" id="IPR003673">
    <property type="entry name" value="CoA-Trfase_fam_III"/>
</dbReference>
<keyword evidence="3" id="KW-1185">Reference proteome</keyword>
<keyword evidence="2" id="KW-0808">Transferase</keyword>
<sequence length="394" mass="42095">MLPLDGIRVVEFAGLAPAPFAGLVLADWGADVIRIDRAGQATSTDVLCRGKRSFAANLKHTAGKNIVLKLISSADVLIDPFRPGVLERLGFAPEVFLGPEGINKRLIYSRIRGFPIGDTRQNSAGHDINYLAASGVLSMLPGTDKPMFPLNLLADFGGGGLLCALGIILALFQRQSTGVGQVVTTDMVSGTRYISSFPLLNTANMSSPWFSGSRGTNLLDGGAPFYDIYVCSDGGYISVGCLEPQFFTAFIDSLRSALPRDFSVGGWIPSLASLEDRSQWPQLREYIGTAFRAHTRDYWAGVFDATDSCVVPVLSPTEASAKLGSSIPLRHPCLSAAVNPPRSSHQSHATIAPGRHTHEVLMELGYSDADRRRLVLSGAVGGSSVGLNMNQTKL</sequence>
<dbReference type="eggNOG" id="KOG3957">
    <property type="taxonomic scope" value="Eukaryota"/>
</dbReference>
<dbReference type="HOGENOM" id="CLU_033975_5_0_1"/>
<dbReference type="PANTHER" id="PTHR48228:SF5">
    <property type="entry name" value="ALPHA-METHYLACYL-COA RACEMASE"/>
    <property type="match status" value="1"/>
</dbReference>
<evidence type="ECO:0000256" key="1">
    <source>
        <dbReference type="ARBA" id="ARBA00008383"/>
    </source>
</evidence>
<organism evidence="2 3">
    <name type="scientific">Punctularia strigosozonata (strain HHB-11173)</name>
    <name type="common">White-rot fungus</name>
    <dbReference type="NCBI Taxonomy" id="741275"/>
    <lineage>
        <taxon>Eukaryota</taxon>
        <taxon>Fungi</taxon>
        <taxon>Dikarya</taxon>
        <taxon>Basidiomycota</taxon>
        <taxon>Agaricomycotina</taxon>
        <taxon>Agaricomycetes</taxon>
        <taxon>Corticiales</taxon>
        <taxon>Punctulariaceae</taxon>
        <taxon>Punctularia</taxon>
    </lineage>
</organism>
<dbReference type="RefSeq" id="XP_007388825.1">
    <property type="nucleotide sequence ID" value="XM_007388763.1"/>
</dbReference>
<dbReference type="InterPro" id="IPR023606">
    <property type="entry name" value="CoA-Trfase_III_dom_1_sf"/>
</dbReference>
<accession>R7S468</accession>
<dbReference type="GeneID" id="18877620"/>
<dbReference type="Gene3D" id="3.30.1540.10">
    <property type="entry name" value="formyl-coa transferase, domain 3"/>
    <property type="match status" value="1"/>
</dbReference>
<evidence type="ECO:0000313" key="2">
    <source>
        <dbReference type="EMBL" id="EIN04036.1"/>
    </source>
</evidence>
<dbReference type="KEGG" id="psq:PUNSTDRAFT_123076"/>
<protein>
    <submittedName>
        <fullName evidence="2">CoA-transferase family III</fullName>
    </submittedName>
</protein>
<dbReference type="OrthoDB" id="16747at2759"/>
<comment type="similarity">
    <text evidence="1">Belongs to the CoA-transferase III family.</text>
</comment>
<reference evidence="3" key="1">
    <citation type="journal article" date="2012" name="Science">
        <title>The Paleozoic origin of enzymatic lignin decomposition reconstructed from 31 fungal genomes.</title>
        <authorList>
            <person name="Floudas D."/>
            <person name="Binder M."/>
            <person name="Riley R."/>
            <person name="Barry K."/>
            <person name="Blanchette R.A."/>
            <person name="Henrissat B."/>
            <person name="Martinez A.T."/>
            <person name="Otillar R."/>
            <person name="Spatafora J.W."/>
            <person name="Yadav J.S."/>
            <person name="Aerts A."/>
            <person name="Benoit I."/>
            <person name="Boyd A."/>
            <person name="Carlson A."/>
            <person name="Copeland A."/>
            <person name="Coutinho P.M."/>
            <person name="de Vries R.P."/>
            <person name="Ferreira P."/>
            <person name="Findley K."/>
            <person name="Foster B."/>
            <person name="Gaskell J."/>
            <person name="Glotzer D."/>
            <person name="Gorecki P."/>
            <person name="Heitman J."/>
            <person name="Hesse C."/>
            <person name="Hori C."/>
            <person name="Igarashi K."/>
            <person name="Jurgens J.A."/>
            <person name="Kallen N."/>
            <person name="Kersten P."/>
            <person name="Kohler A."/>
            <person name="Kuees U."/>
            <person name="Kumar T.K.A."/>
            <person name="Kuo A."/>
            <person name="LaButti K."/>
            <person name="Larrondo L.F."/>
            <person name="Lindquist E."/>
            <person name="Ling A."/>
            <person name="Lombard V."/>
            <person name="Lucas S."/>
            <person name="Lundell T."/>
            <person name="Martin R."/>
            <person name="McLaughlin D.J."/>
            <person name="Morgenstern I."/>
            <person name="Morin E."/>
            <person name="Murat C."/>
            <person name="Nagy L.G."/>
            <person name="Nolan M."/>
            <person name="Ohm R.A."/>
            <person name="Patyshakuliyeva A."/>
            <person name="Rokas A."/>
            <person name="Ruiz-Duenas F.J."/>
            <person name="Sabat G."/>
            <person name="Salamov A."/>
            <person name="Samejima M."/>
            <person name="Schmutz J."/>
            <person name="Slot J.C."/>
            <person name="St John F."/>
            <person name="Stenlid J."/>
            <person name="Sun H."/>
            <person name="Sun S."/>
            <person name="Syed K."/>
            <person name="Tsang A."/>
            <person name="Wiebenga A."/>
            <person name="Young D."/>
            <person name="Pisabarro A."/>
            <person name="Eastwood D.C."/>
            <person name="Martin F."/>
            <person name="Cullen D."/>
            <person name="Grigoriev I.V."/>
            <person name="Hibbett D.S."/>
        </authorList>
    </citation>
    <scope>NUCLEOTIDE SEQUENCE [LARGE SCALE GENOMIC DNA]</scope>
    <source>
        <strain evidence="3">HHB-11173 SS5</strain>
    </source>
</reference>
<dbReference type="SUPFAM" id="SSF89796">
    <property type="entry name" value="CoA-transferase family III (CaiB/BaiF)"/>
    <property type="match status" value="1"/>
</dbReference>